<keyword evidence="2" id="KW-1185">Reference proteome</keyword>
<proteinExistence type="predicted"/>
<sequence length="69" mass="7732">METDLETKPDISYKSAGKFEETRFEKIHNEIFRNSAEASIIVAQEIAQLIRSKQEKNKTCVLGLATGSS</sequence>
<evidence type="ECO:0008006" key="3">
    <source>
        <dbReference type="Google" id="ProtNLM"/>
    </source>
</evidence>
<dbReference type="PANTHER" id="PTHR42892">
    <property type="entry name" value="GLUCOSAMINE-6-PHOSPHATE DEAMINASE-LIKE PROTEIN BT_0258-RELATED"/>
    <property type="match status" value="1"/>
</dbReference>
<dbReference type="Gene3D" id="3.40.50.1360">
    <property type="match status" value="1"/>
</dbReference>
<evidence type="ECO:0000313" key="1">
    <source>
        <dbReference type="EMBL" id="SHM28262.1"/>
    </source>
</evidence>
<dbReference type="InterPro" id="IPR052960">
    <property type="entry name" value="GlcN6P_deaminase-like"/>
</dbReference>
<gene>
    <name evidence="1" type="ORF">SAMN05444484_1051</name>
</gene>
<dbReference type="AlphaFoldDB" id="A0A1M7HID8"/>
<protein>
    <recommendedName>
        <fullName evidence="3">Glucosamine-6-phosphate deaminase</fullName>
    </recommendedName>
</protein>
<name>A0A1M7HID8_9FLAO</name>
<reference evidence="2" key="1">
    <citation type="submission" date="2016-11" db="EMBL/GenBank/DDBJ databases">
        <authorList>
            <person name="Varghese N."/>
            <person name="Submissions S."/>
        </authorList>
    </citation>
    <scope>NUCLEOTIDE SEQUENCE [LARGE SCALE GENOMIC DNA]</scope>
    <source>
        <strain evidence="2">DSM 24724</strain>
    </source>
</reference>
<evidence type="ECO:0000313" key="2">
    <source>
        <dbReference type="Proteomes" id="UP000184028"/>
    </source>
</evidence>
<organism evidence="1 2">
    <name type="scientific">Flavobacterium chilense</name>
    <dbReference type="NCBI Taxonomy" id="946677"/>
    <lineage>
        <taxon>Bacteria</taxon>
        <taxon>Pseudomonadati</taxon>
        <taxon>Bacteroidota</taxon>
        <taxon>Flavobacteriia</taxon>
        <taxon>Flavobacteriales</taxon>
        <taxon>Flavobacteriaceae</taxon>
        <taxon>Flavobacterium</taxon>
    </lineage>
</organism>
<dbReference type="EMBL" id="FRBT01000005">
    <property type="protein sequence ID" value="SHM28262.1"/>
    <property type="molecule type" value="Genomic_DNA"/>
</dbReference>
<dbReference type="STRING" id="946677.SAMN05444484_1051"/>
<feature type="non-terminal residue" evidence="1">
    <location>
        <position position="69"/>
    </location>
</feature>
<dbReference type="PANTHER" id="PTHR42892:SF1">
    <property type="entry name" value="GLUCOSAMINE-6-PHOSPHATE ISOMERASE"/>
    <property type="match status" value="1"/>
</dbReference>
<dbReference type="Proteomes" id="UP000184028">
    <property type="component" value="Unassembled WGS sequence"/>
</dbReference>
<dbReference type="SUPFAM" id="SSF100950">
    <property type="entry name" value="NagB/RpiA/CoA transferase-like"/>
    <property type="match status" value="1"/>
</dbReference>
<accession>A0A1M7HID8</accession>
<dbReference type="InterPro" id="IPR037171">
    <property type="entry name" value="NagB/RpiA_transferase-like"/>
</dbReference>